<protein>
    <submittedName>
        <fullName evidence="1">30S ribosomal protein S6</fullName>
    </submittedName>
</protein>
<accession>A0A368N3E9</accession>
<dbReference type="OrthoDB" id="5288719at2"/>
<dbReference type="SUPFAM" id="SSF54211">
    <property type="entry name" value="Ribosomal protein S5 domain 2-like"/>
    <property type="match status" value="1"/>
</dbReference>
<keyword evidence="1" id="KW-0687">Ribonucleoprotein</keyword>
<keyword evidence="1" id="KW-0689">Ribosomal protein</keyword>
<proteinExistence type="predicted"/>
<reference evidence="1 2" key="1">
    <citation type="submission" date="2018-07" db="EMBL/GenBank/DDBJ databases">
        <title>Chryseobacterium lacus sp. nov., isolated from lake water.</title>
        <authorList>
            <person name="Li C.-M."/>
        </authorList>
    </citation>
    <scope>NUCLEOTIDE SEQUENCE [LARGE SCALE GENOMIC DNA]</scope>
    <source>
        <strain evidence="1 2">YLOS41</strain>
    </source>
</reference>
<organism evidence="1 2">
    <name type="scientific">Chryseobacterium lacus</name>
    <dbReference type="NCBI Taxonomy" id="2058346"/>
    <lineage>
        <taxon>Bacteria</taxon>
        <taxon>Pseudomonadati</taxon>
        <taxon>Bacteroidota</taxon>
        <taxon>Flavobacteriia</taxon>
        <taxon>Flavobacteriales</taxon>
        <taxon>Weeksellaceae</taxon>
        <taxon>Chryseobacterium group</taxon>
        <taxon>Chryseobacterium</taxon>
    </lineage>
</organism>
<evidence type="ECO:0000313" key="1">
    <source>
        <dbReference type="EMBL" id="RCU44045.1"/>
    </source>
</evidence>
<comment type="caution">
    <text evidence="1">The sequence shown here is derived from an EMBL/GenBank/DDBJ whole genome shotgun (WGS) entry which is preliminary data.</text>
</comment>
<dbReference type="EMBL" id="QPIE01000002">
    <property type="protein sequence ID" value="RCU44045.1"/>
    <property type="molecule type" value="Genomic_DNA"/>
</dbReference>
<dbReference type="Proteomes" id="UP000252172">
    <property type="component" value="Unassembled WGS sequence"/>
</dbReference>
<dbReference type="GO" id="GO:0005840">
    <property type="term" value="C:ribosome"/>
    <property type="evidence" value="ECO:0007669"/>
    <property type="project" value="UniProtKB-KW"/>
</dbReference>
<dbReference type="InterPro" id="IPR047765">
    <property type="entry name" value="GHMP_GYDIA-like"/>
</dbReference>
<dbReference type="InterPro" id="IPR014721">
    <property type="entry name" value="Ribsml_uS5_D2-typ_fold_subgr"/>
</dbReference>
<name>A0A368N3E9_9FLAO</name>
<keyword evidence="2" id="KW-1185">Reference proteome</keyword>
<sequence length="300" mass="34686">MGRIFSPGKLLLTSEYFVLDGALALAIPTKPGQEFFFEEIHDRNSEIIWQAYHQEKLWLSIKINYRNWTILDTNMETPAKFVVSVLQHVQDLSNIRFHKENSYFLKTNLQFPPDFGLGSSSTLMNNLAEWAEIDPFLLNGLALGGSGYDIAVAQEKSPILYQTLPENKIMRIEFDPGFKNELIFIHLNQKQDSRDGIALYRSKPRNNELIHELSEITKAVFLAKTIDELTLYMNRHELLISSFLGIETAKEKYFPQYGGFIKSLGAWGGDFVLASKFGDYKKYFSDRNFTRIFEWRDLVL</sequence>
<evidence type="ECO:0000313" key="2">
    <source>
        <dbReference type="Proteomes" id="UP000252172"/>
    </source>
</evidence>
<dbReference type="RefSeq" id="WP_114303024.1">
    <property type="nucleotide sequence ID" value="NZ_QPIE01000002.1"/>
</dbReference>
<dbReference type="InterPro" id="IPR020568">
    <property type="entry name" value="Ribosomal_Su5_D2-typ_SF"/>
</dbReference>
<dbReference type="NCBIfam" id="NF040656">
    <property type="entry name" value="GHMP_GYDIA"/>
    <property type="match status" value="1"/>
</dbReference>
<gene>
    <name evidence="1" type="ORF">DQ356_03245</name>
</gene>
<dbReference type="Gene3D" id="3.30.230.10">
    <property type="match status" value="1"/>
</dbReference>
<dbReference type="AlphaFoldDB" id="A0A368N3E9"/>